<evidence type="ECO:0000313" key="2">
    <source>
        <dbReference type="Proteomes" id="UP000790709"/>
    </source>
</evidence>
<organism evidence="1 2">
    <name type="scientific">Leucogyrophana mollusca</name>
    <dbReference type="NCBI Taxonomy" id="85980"/>
    <lineage>
        <taxon>Eukaryota</taxon>
        <taxon>Fungi</taxon>
        <taxon>Dikarya</taxon>
        <taxon>Basidiomycota</taxon>
        <taxon>Agaricomycotina</taxon>
        <taxon>Agaricomycetes</taxon>
        <taxon>Agaricomycetidae</taxon>
        <taxon>Boletales</taxon>
        <taxon>Boletales incertae sedis</taxon>
        <taxon>Leucogyrophana</taxon>
    </lineage>
</organism>
<dbReference type="Proteomes" id="UP000790709">
    <property type="component" value="Unassembled WGS sequence"/>
</dbReference>
<proteinExistence type="predicted"/>
<comment type="caution">
    <text evidence="1">The sequence shown here is derived from an EMBL/GenBank/DDBJ whole genome shotgun (WGS) entry which is preliminary data.</text>
</comment>
<sequence length="675" mass="76642">MSQPQPSQSQSQPRYEPGDEIQELIPTVGTDVESDDEHDVAPAQLEPFDVADVPAGLIADDGLTQKDLQAAMWDSRSGNESYVKEFNIQEVKRIPLSRLRTTFERNARSTAIGRLKSRHTVVVDDDLMQKTTDPLLAWSLKDHFLDFLLVVSGKIGLHAWLPSLGGDYRFHIEFDLTHRYYQWSAKHGHLGFDPTGRMLFVGHRGQEEIWIAMVPLLYTLYDEDEDTDFGAGHMVHLNAKSSCLTDDHYYMMVTFFATMFAANALCGIFCNETYPTPLRLDNIKRCTNVLGGHGDLHHKLELRGSDLRTLHQAIKERYEHWVRRAPPQWKEDGFLVHNVPISIAMRYGQNQQIAVKANFDAERNAFQQDRKYSCIKTISMALATHVSAIPVVRWVPIPPEEIRIRVGEVYDSPDPLIREEVDLDTFQLLDQHGHEVNIYGEDGFRIPRQSPRCAAGVTPCGILMDLNNLHELFSSDEDDFPEPPTVPNDDDDSDGENINIDVVKVPVNKVPFNIYPQAYLHQYGHYQAHGIFNIFKPILAEINNSLRRDPGQRNQEEEDADDADEVEDILGHGSAPIVNATWSQGYNQLSHHVRTTAKFHDVQLGTITSALAGTYATTDRNRRRATNQARKCEDNLPHNRYADKVGGVALPQSFRFETVIDINMSRMDVHDRCGR</sequence>
<reference evidence="1" key="1">
    <citation type="journal article" date="2021" name="New Phytol.">
        <title>Evolutionary innovations through gain and loss of genes in the ectomycorrhizal Boletales.</title>
        <authorList>
            <person name="Wu G."/>
            <person name="Miyauchi S."/>
            <person name="Morin E."/>
            <person name="Kuo A."/>
            <person name="Drula E."/>
            <person name="Varga T."/>
            <person name="Kohler A."/>
            <person name="Feng B."/>
            <person name="Cao Y."/>
            <person name="Lipzen A."/>
            <person name="Daum C."/>
            <person name="Hundley H."/>
            <person name="Pangilinan J."/>
            <person name="Johnson J."/>
            <person name="Barry K."/>
            <person name="LaButti K."/>
            <person name="Ng V."/>
            <person name="Ahrendt S."/>
            <person name="Min B."/>
            <person name="Choi I.G."/>
            <person name="Park H."/>
            <person name="Plett J.M."/>
            <person name="Magnuson J."/>
            <person name="Spatafora J.W."/>
            <person name="Nagy L.G."/>
            <person name="Henrissat B."/>
            <person name="Grigoriev I.V."/>
            <person name="Yang Z.L."/>
            <person name="Xu J."/>
            <person name="Martin F.M."/>
        </authorList>
    </citation>
    <scope>NUCLEOTIDE SEQUENCE</scope>
    <source>
        <strain evidence="1">KUC20120723A-06</strain>
    </source>
</reference>
<evidence type="ECO:0000313" key="1">
    <source>
        <dbReference type="EMBL" id="KAH7917232.1"/>
    </source>
</evidence>
<accession>A0ACB8AVD8</accession>
<protein>
    <submittedName>
        <fullName evidence="1">Uncharacterized protein</fullName>
    </submittedName>
</protein>
<gene>
    <name evidence="1" type="ORF">BV22DRAFT_1135578</name>
</gene>
<name>A0ACB8AVD8_9AGAM</name>
<keyword evidence="2" id="KW-1185">Reference proteome</keyword>
<dbReference type="EMBL" id="MU267172">
    <property type="protein sequence ID" value="KAH7917232.1"/>
    <property type="molecule type" value="Genomic_DNA"/>
</dbReference>